<evidence type="ECO:0000313" key="7">
    <source>
        <dbReference type="Proteomes" id="UP000243542"/>
    </source>
</evidence>
<dbReference type="PRINTS" id="PR00315">
    <property type="entry name" value="ELONGATNFCT"/>
</dbReference>
<feature type="region of interest" description="Disordered" evidence="4">
    <location>
        <begin position="611"/>
        <end position="653"/>
    </location>
</feature>
<dbReference type="GO" id="GO:0032790">
    <property type="term" value="P:ribosome disassembly"/>
    <property type="evidence" value="ECO:0007669"/>
    <property type="project" value="TreeGrafter"/>
</dbReference>
<dbReference type="Pfam" id="PF03764">
    <property type="entry name" value="EFG_IV"/>
    <property type="match status" value="1"/>
</dbReference>
<keyword evidence="1" id="KW-0547">Nucleotide-binding</keyword>
<dbReference type="AlphaFoldDB" id="A0A2A9FET9"/>
<evidence type="ECO:0000259" key="5">
    <source>
        <dbReference type="PROSITE" id="PS51722"/>
    </source>
</evidence>
<dbReference type="GO" id="GO:0003924">
    <property type="term" value="F:GTPase activity"/>
    <property type="evidence" value="ECO:0007669"/>
    <property type="project" value="InterPro"/>
</dbReference>
<proteinExistence type="predicted"/>
<dbReference type="Proteomes" id="UP000243542">
    <property type="component" value="Unassembled WGS sequence"/>
</dbReference>
<dbReference type="PANTHER" id="PTHR43261:SF1">
    <property type="entry name" value="RIBOSOME-RELEASING FACTOR 2, MITOCHONDRIAL"/>
    <property type="match status" value="1"/>
</dbReference>
<dbReference type="Pfam" id="PF00009">
    <property type="entry name" value="GTP_EFTU"/>
    <property type="match status" value="1"/>
</dbReference>
<evidence type="ECO:0000256" key="2">
    <source>
        <dbReference type="ARBA" id="ARBA00022917"/>
    </source>
</evidence>
<dbReference type="InterPro" id="IPR031157">
    <property type="entry name" value="G_TR_CS"/>
</dbReference>
<dbReference type="PRINTS" id="PR01037">
    <property type="entry name" value="TCRTETOQM"/>
</dbReference>
<dbReference type="InterPro" id="IPR005225">
    <property type="entry name" value="Small_GTP-bd"/>
</dbReference>
<dbReference type="Gene3D" id="3.30.230.10">
    <property type="match status" value="1"/>
</dbReference>
<keyword evidence="3" id="KW-0342">GTP-binding</keyword>
<keyword evidence="2" id="KW-0648">Protein biosynthesis</keyword>
<dbReference type="InterPro" id="IPR014721">
    <property type="entry name" value="Ribsml_uS5_D2-typ_fold_subgr"/>
</dbReference>
<dbReference type="PANTHER" id="PTHR43261">
    <property type="entry name" value="TRANSLATION ELONGATION FACTOR G-RELATED"/>
    <property type="match status" value="1"/>
</dbReference>
<accession>A0A2A9FET9</accession>
<gene>
    <name evidence="6" type="ORF">ATK36_4850</name>
</gene>
<dbReference type="Pfam" id="PF00679">
    <property type="entry name" value="EFG_C"/>
    <property type="match status" value="1"/>
</dbReference>
<dbReference type="RefSeq" id="WP_098513541.1">
    <property type="nucleotide sequence ID" value="NZ_JBIAKZ010000004.1"/>
</dbReference>
<feature type="domain" description="Tr-type G" evidence="5">
    <location>
        <begin position="2"/>
        <end position="256"/>
    </location>
</feature>
<dbReference type="PROSITE" id="PS51722">
    <property type="entry name" value="G_TR_2"/>
    <property type="match status" value="1"/>
</dbReference>
<dbReference type="InterPro" id="IPR005517">
    <property type="entry name" value="Transl_elong_EFG/EF2_IV"/>
</dbReference>
<keyword evidence="7" id="KW-1185">Reference proteome</keyword>
<dbReference type="InterPro" id="IPR000795">
    <property type="entry name" value="T_Tr_GTP-bd_dom"/>
</dbReference>
<evidence type="ECO:0000256" key="4">
    <source>
        <dbReference type="SAM" id="MobiDB-lite"/>
    </source>
</evidence>
<dbReference type="InterPro" id="IPR027417">
    <property type="entry name" value="P-loop_NTPase"/>
</dbReference>
<evidence type="ECO:0000256" key="3">
    <source>
        <dbReference type="ARBA" id="ARBA00023134"/>
    </source>
</evidence>
<dbReference type="InterPro" id="IPR035647">
    <property type="entry name" value="EFG_III/V"/>
</dbReference>
<dbReference type="SUPFAM" id="SSF54211">
    <property type="entry name" value="Ribosomal protein S5 domain 2-like"/>
    <property type="match status" value="1"/>
</dbReference>
<comment type="caution">
    <text evidence="6">The sequence shown here is derived from an EMBL/GenBank/DDBJ whole genome shotgun (WGS) entry which is preliminary data.</text>
</comment>
<dbReference type="SUPFAM" id="SSF50447">
    <property type="entry name" value="Translation proteins"/>
    <property type="match status" value="1"/>
</dbReference>
<evidence type="ECO:0000313" key="6">
    <source>
        <dbReference type="EMBL" id="PFG49678.1"/>
    </source>
</evidence>
<dbReference type="GO" id="GO:0005525">
    <property type="term" value="F:GTP binding"/>
    <property type="evidence" value="ECO:0007669"/>
    <property type="project" value="UniProtKB-KW"/>
</dbReference>
<dbReference type="InterPro" id="IPR020568">
    <property type="entry name" value="Ribosomal_Su5_D2-typ_SF"/>
</dbReference>
<dbReference type="SUPFAM" id="SSF54980">
    <property type="entry name" value="EF-G C-terminal domain-like"/>
    <property type="match status" value="2"/>
</dbReference>
<dbReference type="EMBL" id="PDJK01000002">
    <property type="protein sequence ID" value="PFG49678.1"/>
    <property type="molecule type" value="Genomic_DNA"/>
</dbReference>
<dbReference type="Gene3D" id="2.40.30.10">
    <property type="entry name" value="Translation factors"/>
    <property type="match status" value="1"/>
</dbReference>
<dbReference type="Gene3D" id="3.40.50.300">
    <property type="entry name" value="P-loop containing nucleotide triphosphate hydrolases"/>
    <property type="match status" value="1"/>
</dbReference>
<sequence length="653" mass="69358">MGTTINIGVLAHVDAGKTSLTERLLHTAGVIDEVGSVDSGDTQTDSLAVERRRGITVRAAVATFTMRGTKVNLIDTPGHADFIAEVERVLGVLDGVIVVVSAVEGVQPQTRLLMRTVAEMGVPALLFVNKVDRRGARCADLVAAISSALSPSVLRMCDVSDLGTPQVAVAPRSFAGTGFAAEAAEVLADVDPGFLQRYVDDQRPVSAAEYWHRVAKRTAVGAMYPVYFGSAVLGVGVGPLLDAVVDLIPASAGTPADDLRGTVFKVERRPTGEKVAYIRVDSGTLAARSPLELHRAGRMSVTARPSRVEVFDRGVCTVPANALPGDIGRVSGLAEARVGDRIGCDDGTRRGRPFAPPGMRTTVKSVDRAEAEALYAALQELTEEDPHINVCRAADGIQVSLYGEVQREVLEVLLAERYGLAVTFSPIEVVCLERPVGTGSALHEFIHRGRNHFWATVGVSVAAGAVGSGVHYQLAVGLGALPLSFYAAIEESVTSTLQQGIYGWEVVDIKVRLTHVGYDAPHSTAGDFRGVTPLVLMQALRRAGTQVLEPVDWFHVDCPIAHTSTVLSTLAAAGATPEAPVFTGDNCAIEGILPAASTQRIRQALPTLTQGEAAMASRPHAHRPTQGQPPRRPRTDANPLNPKEYLLHTTRRV</sequence>
<dbReference type="NCBIfam" id="TIGR00231">
    <property type="entry name" value="small_GTP"/>
    <property type="match status" value="1"/>
</dbReference>
<dbReference type="GO" id="GO:0006412">
    <property type="term" value="P:translation"/>
    <property type="evidence" value="ECO:0007669"/>
    <property type="project" value="UniProtKB-KW"/>
</dbReference>
<dbReference type="InterPro" id="IPR000640">
    <property type="entry name" value="EFG_V-like"/>
</dbReference>
<name>A0A2A9FET9_9PSEU</name>
<organism evidence="6 7">
    <name type="scientific">Amycolatopsis sulphurea</name>
    <dbReference type="NCBI Taxonomy" id="76022"/>
    <lineage>
        <taxon>Bacteria</taxon>
        <taxon>Bacillati</taxon>
        <taxon>Actinomycetota</taxon>
        <taxon>Actinomycetes</taxon>
        <taxon>Pseudonocardiales</taxon>
        <taxon>Pseudonocardiaceae</taxon>
        <taxon>Amycolatopsis</taxon>
    </lineage>
</organism>
<protein>
    <submittedName>
        <fullName evidence="6">Ribosomal protection tetracycline resistance protein</fullName>
    </submittedName>
</protein>
<reference evidence="6 7" key="1">
    <citation type="submission" date="2017-10" db="EMBL/GenBank/DDBJ databases">
        <title>Sequencing the genomes of 1000 actinobacteria strains.</title>
        <authorList>
            <person name="Klenk H.-P."/>
        </authorList>
    </citation>
    <scope>NUCLEOTIDE SEQUENCE [LARGE SCALE GENOMIC DNA]</scope>
    <source>
        <strain evidence="6 7">DSM 46092</strain>
    </source>
</reference>
<dbReference type="SMART" id="SM00889">
    <property type="entry name" value="EFG_IV"/>
    <property type="match status" value="1"/>
</dbReference>
<evidence type="ECO:0000256" key="1">
    <source>
        <dbReference type="ARBA" id="ARBA00022741"/>
    </source>
</evidence>
<dbReference type="InterPro" id="IPR009000">
    <property type="entry name" value="Transl_B-barrel_sf"/>
</dbReference>
<dbReference type="SUPFAM" id="SSF52540">
    <property type="entry name" value="P-loop containing nucleoside triphosphate hydrolases"/>
    <property type="match status" value="1"/>
</dbReference>
<dbReference type="PROSITE" id="PS00301">
    <property type="entry name" value="G_TR_1"/>
    <property type="match status" value="1"/>
</dbReference>